<gene>
    <name evidence="1" type="ORF">HanXRQr2_Chr01g0011021</name>
</gene>
<reference evidence="1" key="1">
    <citation type="journal article" date="2017" name="Nature">
        <title>The sunflower genome provides insights into oil metabolism, flowering and Asterid evolution.</title>
        <authorList>
            <person name="Badouin H."/>
            <person name="Gouzy J."/>
            <person name="Grassa C.J."/>
            <person name="Murat F."/>
            <person name="Staton S.E."/>
            <person name="Cottret L."/>
            <person name="Lelandais-Briere C."/>
            <person name="Owens G.L."/>
            <person name="Carrere S."/>
            <person name="Mayjonade B."/>
            <person name="Legrand L."/>
            <person name="Gill N."/>
            <person name="Kane N.C."/>
            <person name="Bowers J.E."/>
            <person name="Hubner S."/>
            <person name="Bellec A."/>
            <person name="Berard A."/>
            <person name="Berges H."/>
            <person name="Blanchet N."/>
            <person name="Boniface M.C."/>
            <person name="Brunel D."/>
            <person name="Catrice O."/>
            <person name="Chaidir N."/>
            <person name="Claudel C."/>
            <person name="Donnadieu C."/>
            <person name="Faraut T."/>
            <person name="Fievet G."/>
            <person name="Helmstetter N."/>
            <person name="King M."/>
            <person name="Knapp S.J."/>
            <person name="Lai Z."/>
            <person name="Le Paslier M.C."/>
            <person name="Lippi Y."/>
            <person name="Lorenzon L."/>
            <person name="Mandel J.R."/>
            <person name="Marage G."/>
            <person name="Marchand G."/>
            <person name="Marquand E."/>
            <person name="Bret-Mestries E."/>
            <person name="Morien E."/>
            <person name="Nambeesan S."/>
            <person name="Nguyen T."/>
            <person name="Pegot-Espagnet P."/>
            <person name="Pouilly N."/>
            <person name="Raftis F."/>
            <person name="Sallet E."/>
            <person name="Schiex T."/>
            <person name="Thomas J."/>
            <person name="Vandecasteele C."/>
            <person name="Vares D."/>
            <person name="Vear F."/>
            <person name="Vautrin S."/>
            <person name="Crespi M."/>
            <person name="Mangin B."/>
            <person name="Burke J.M."/>
            <person name="Salse J."/>
            <person name="Munos S."/>
            <person name="Vincourt P."/>
            <person name="Rieseberg L.H."/>
            <person name="Langlade N.B."/>
        </authorList>
    </citation>
    <scope>NUCLEOTIDE SEQUENCE</scope>
    <source>
        <tissue evidence="1">Leaves</tissue>
    </source>
</reference>
<evidence type="ECO:0000313" key="1">
    <source>
        <dbReference type="EMBL" id="KAF5821196.1"/>
    </source>
</evidence>
<dbReference type="Proteomes" id="UP000215914">
    <property type="component" value="Unassembled WGS sequence"/>
</dbReference>
<protein>
    <submittedName>
        <fullName evidence="1">Uncharacterized protein</fullName>
    </submittedName>
</protein>
<comment type="caution">
    <text evidence="1">The sequence shown here is derived from an EMBL/GenBank/DDBJ whole genome shotgun (WGS) entry which is preliminary data.</text>
</comment>
<dbReference type="Gramene" id="mRNA:HanXRQr2_Chr01g0011021">
    <property type="protein sequence ID" value="mRNA:HanXRQr2_Chr01g0011021"/>
    <property type="gene ID" value="HanXRQr2_Chr01g0011021"/>
</dbReference>
<sequence>MILHLGVGRQLDQLGSRNLLELKMKYSVQYCVWSVTEEFIISMCCLRMLKADRFKGSMRRN</sequence>
<reference evidence="1" key="2">
    <citation type="submission" date="2020-06" db="EMBL/GenBank/DDBJ databases">
        <title>Helianthus annuus Genome sequencing and assembly Release 2.</title>
        <authorList>
            <person name="Gouzy J."/>
            <person name="Langlade N."/>
            <person name="Munos S."/>
        </authorList>
    </citation>
    <scope>NUCLEOTIDE SEQUENCE</scope>
    <source>
        <tissue evidence="1">Leaves</tissue>
    </source>
</reference>
<accession>A0A9K3P241</accession>
<dbReference type="EMBL" id="MNCJ02000316">
    <property type="protein sequence ID" value="KAF5821196.1"/>
    <property type="molecule type" value="Genomic_DNA"/>
</dbReference>
<keyword evidence="2" id="KW-1185">Reference proteome</keyword>
<organism evidence="1 2">
    <name type="scientific">Helianthus annuus</name>
    <name type="common">Common sunflower</name>
    <dbReference type="NCBI Taxonomy" id="4232"/>
    <lineage>
        <taxon>Eukaryota</taxon>
        <taxon>Viridiplantae</taxon>
        <taxon>Streptophyta</taxon>
        <taxon>Embryophyta</taxon>
        <taxon>Tracheophyta</taxon>
        <taxon>Spermatophyta</taxon>
        <taxon>Magnoliopsida</taxon>
        <taxon>eudicotyledons</taxon>
        <taxon>Gunneridae</taxon>
        <taxon>Pentapetalae</taxon>
        <taxon>asterids</taxon>
        <taxon>campanulids</taxon>
        <taxon>Asterales</taxon>
        <taxon>Asteraceae</taxon>
        <taxon>Asteroideae</taxon>
        <taxon>Heliantheae alliance</taxon>
        <taxon>Heliantheae</taxon>
        <taxon>Helianthus</taxon>
    </lineage>
</organism>
<dbReference type="AlphaFoldDB" id="A0A9K3P241"/>
<name>A0A9K3P241_HELAN</name>
<proteinExistence type="predicted"/>
<evidence type="ECO:0000313" key="2">
    <source>
        <dbReference type="Proteomes" id="UP000215914"/>
    </source>
</evidence>